<evidence type="ECO:0000256" key="2">
    <source>
        <dbReference type="ARBA" id="ARBA00013061"/>
    </source>
</evidence>
<dbReference type="GO" id="GO:0006096">
    <property type="term" value="P:glycolytic process"/>
    <property type="evidence" value="ECO:0007669"/>
    <property type="project" value="InterPro"/>
</dbReference>
<reference evidence="10" key="1">
    <citation type="submission" date="2017-09" db="EMBL/GenBank/DDBJ databases">
        <title>Depth-based differentiation of microbial function through sediment-hosted aquifers and enrichment of novel symbionts in the deep terrestrial subsurface.</title>
        <authorList>
            <person name="Probst A.J."/>
            <person name="Ladd B."/>
            <person name="Jarett J.K."/>
            <person name="Geller-Mcgrath D.E."/>
            <person name="Sieber C.M.K."/>
            <person name="Emerson J.B."/>
            <person name="Anantharaman K."/>
            <person name="Thomas B.C."/>
            <person name="Malmstrom R."/>
            <person name="Stieglmeier M."/>
            <person name="Klingl A."/>
            <person name="Woyke T."/>
            <person name="Ryan C.M."/>
            <person name="Banfield J.F."/>
        </authorList>
    </citation>
    <scope>NUCLEOTIDE SEQUENCE [LARGE SCALE GENOMIC DNA]</scope>
</reference>
<keyword evidence="3 8" id="KW-0808">Transferase</keyword>
<dbReference type="GO" id="GO:0004618">
    <property type="term" value="F:phosphoglycerate kinase activity"/>
    <property type="evidence" value="ECO:0007669"/>
    <property type="project" value="UniProtKB-EC"/>
</dbReference>
<dbReference type="PIRSF" id="PIRSF000724">
    <property type="entry name" value="Pgk"/>
    <property type="match status" value="1"/>
</dbReference>
<dbReference type="GO" id="GO:0005524">
    <property type="term" value="F:ATP binding"/>
    <property type="evidence" value="ECO:0007669"/>
    <property type="project" value="UniProtKB-KW"/>
</dbReference>
<dbReference type="GO" id="GO:0005829">
    <property type="term" value="C:cytosol"/>
    <property type="evidence" value="ECO:0007669"/>
    <property type="project" value="TreeGrafter"/>
</dbReference>
<evidence type="ECO:0000256" key="1">
    <source>
        <dbReference type="ARBA" id="ARBA00000642"/>
    </source>
</evidence>
<dbReference type="EMBL" id="PFBC01000016">
    <property type="protein sequence ID" value="PIR88100.1"/>
    <property type="molecule type" value="Genomic_DNA"/>
</dbReference>
<dbReference type="PANTHER" id="PTHR11406:SF23">
    <property type="entry name" value="PHOSPHOGLYCERATE KINASE 1, CHLOROPLASTIC-RELATED"/>
    <property type="match status" value="1"/>
</dbReference>
<feature type="binding site" evidence="7">
    <location>
        <position position="202"/>
    </location>
    <ligand>
        <name>ATP</name>
        <dbReference type="ChEBI" id="CHEBI:30616"/>
    </ligand>
</feature>
<dbReference type="Gene3D" id="3.40.50.1260">
    <property type="entry name" value="Phosphoglycerate kinase, N-terminal domain"/>
    <property type="match status" value="2"/>
</dbReference>
<comment type="catalytic activity">
    <reaction evidence="1 8">
        <text>(2R)-3-phosphoglycerate + ATP = (2R)-3-phospho-glyceroyl phosphate + ADP</text>
        <dbReference type="Rhea" id="RHEA:14801"/>
        <dbReference type="ChEBI" id="CHEBI:30616"/>
        <dbReference type="ChEBI" id="CHEBI:57604"/>
        <dbReference type="ChEBI" id="CHEBI:58272"/>
        <dbReference type="ChEBI" id="CHEBI:456216"/>
        <dbReference type="EC" id="2.7.2.3"/>
    </reaction>
</comment>
<evidence type="ECO:0000313" key="9">
    <source>
        <dbReference type="EMBL" id="PIR88100.1"/>
    </source>
</evidence>
<proteinExistence type="inferred from homology"/>
<dbReference type="InterPro" id="IPR036043">
    <property type="entry name" value="Phosphoglycerate_kinase_sf"/>
</dbReference>
<organism evidence="9 10">
    <name type="scientific">Candidatus Harrisonbacteria bacterium CG10_big_fil_rev_8_21_14_0_10_45_28</name>
    <dbReference type="NCBI Taxonomy" id="1974586"/>
    <lineage>
        <taxon>Bacteria</taxon>
        <taxon>Candidatus Harrisoniibacteriota</taxon>
    </lineage>
</organism>
<dbReference type="PANTHER" id="PTHR11406">
    <property type="entry name" value="PHOSPHOGLYCERATE KINASE"/>
    <property type="match status" value="1"/>
</dbReference>
<dbReference type="InterPro" id="IPR001576">
    <property type="entry name" value="Phosphoglycerate_kinase"/>
</dbReference>
<evidence type="ECO:0000256" key="7">
    <source>
        <dbReference type="PIRSR" id="PIRSR000724-2"/>
    </source>
</evidence>
<dbReference type="InterPro" id="IPR015824">
    <property type="entry name" value="Phosphoglycerate_kinase_N"/>
</dbReference>
<sequence length="374" mass="41198">MKFVEEIGDLNGKVVLLRVDLNVEMAEDALRLDRSLKTIDFLLDKGGRVILMSHRGRPEKNLGEDGYTEVEDALSLRFALDFFYRNLNLKIEFLPDFDFEAHKTFIEKSDSKVFMLENVRLHSGEDGEDEEFGKQLASLGDVYVNDAFASWHKGTSVTVLPRLLPAFAGLLMAEELKHLSHALDDARGPLLVILAGGKAQDKFSVVENFYNRADKFLIAGVLANTLLKVAGEEIGLSIVDDEILGRVAEYASSEKIQLPIDFVRDEAGRIMDMGKKSEKLFAELISTASSVIWNGPTGVFEVDKYRAGSEAVARAIAENKGFSIVGGGETTNLILQMGLEDSFTWLSTGGGAMLAFLAGKKLPSLEALGYYQDK</sequence>
<evidence type="ECO:0000256" key="8">
    <source>
        <dbReference type="RuleBase" id="RU000532"/>
    </source>
</evidence>
<comment type="similarity">
    <text evidence="8">Belongs to the phosphoglycerate kinase family.</text>
</comment>
<dbReference type="GO" id="GO:0006094">
    <property type="term" value="P:gluconeogenesis"/>
    <property type="evidence" value="ECO:0007669"/>
    <property type="project" value="TreeGrafter"/>
</dbReference>
<evidence type="ECO:0000256" key="5">
    <source>
        <dbReference type="ARBA" id="ARBA00022777"/>
    </source>
</evidence>
<dbReference type="PRINTS" id="PR00477">
    <property type="entry name" value="PHGLYCKINASE"/>
</dbReference>
<keyword evidence="6 7" id="KW-0067">ATP-binding</keyword>
<dbReference type="Pfam" id="PF00162">
    <property type="entry name" value="PGK"/>
    <property type="match status" value="1"/>
</dbReference>
<evidence type="ECO:0000256" key="4">
    <source>
        <dbReference type="ARBA" id="ARBA00022741"/>
    </source>
</evidence>
<dbReference type="EC" id="2.7.2.3" evidence="2 8"/>
<dbReference type="Proteomes" id="UP000230903">
    <property type="component" value="Unassembled WGS sequence"/>
</dbReference>
<name>A0A2H0UNX4_9BACT</name>
<dbReference type="SUPFAM" id="SSF53748">
    <property type="entry name" value="Phosphoglycerate kinase"/>
    <property type="match status" value="1"/>
</dbReference>
<keyword evidence="4" id="KW-0547">Nucleotide-binding</keyword>
<dbReference type="GO" id="GO:0043531">
    <property type="term" value="F:ADP binding"/>
    <property type="evidence" value="ECO:0007669"/>
    <property type="project" value="TreeGrafter"/>
</dbReference>
<dbReference type="AlphaFoldDB" id="A0A2H0UNX4"/>
<comment type="caution">
    <text evidence="9">The sequence shown here is derived from an EMBL/GenBank/DDBJ whole genome shotgun (WGS) entry which is preliminary data.</text>
</comment>
<gene>
    <name evidence="9" type="primary">pgk</name>
    <name evidence="9" type="ORF">COU10_00910</name>
</gene>
<keyword evidence="5 8" id="KW-0418">Kinase</keyword>
<evidence type="ECO:0000256" key="3">
    <source>
        <dbReference type="ARBA" id="ARBA00022679"/>
    </source>
</evidence>
<feature type="binding site" evidence="7">
    <location>
        <position position="301"/>
    </location>
    <ligand>
        <name>ATP</name>
        <dbReference type="ChEBI" id="CHEBI:30616"/>
    </ligand>
</feature>
<evidence type="ECO:0000256" key="6">
    <source>
        <dbReference type="ARBA" id="ARBA00022840"/>
    </source>
</evidence>
<evidence type="ECO:0000313" key="10">
    <source>
        <dbReference type="Proteomes" id="UP000230903"/>
    </source>
</evidence>
<protein>
    <recommendedName>
        <fullName evidence="2 8">Phosphoglycerate kinase</fullName>
        <ecNumber evidence="2 8">2.7.2.3</ecNumber>
    </recommendedName>
</protein>
<accession>A0A2H0UNX4</accession>